<dbReference type="STRING" id="641238.SAMN04490244_102243"/>
<evidence type="ECO:0000256" key="3">
    <source>
        <dbReference type="ARBA" id="ARBA00022692"/>
    </source>
</evidence>
<dbReference type="AlphaFoldDB" id="A0A1H9REY5"/>
<feature type="transmembrane region" description="Helical" evidence="6">
    <location>
        <begin position="34"/>
        <end position="52"/>
    </location>
</feature>
<evidence type="ECO:0000256" key="4">
    <source>
        <dbReference type="ARBA" id="ARBA00022989"/>
    </source>
</evidence>
<keyword evidence="5 6" id="KW-0472">Membrane</keyword>
<evidence type="ECO:0000313" key="9">
    <source>
        <dbReference type="Proteomes" id="UP000198885"/>
    </source>
</evidence>
<keyword evidence="4 6" id="KW-1133">Transmembrane helix</keyword>
<name>A0A1H9REY5_9RHOB</name>
<evidence type="ECO:0000256" key="2">
    <source>
        <dbReference type="ARBA" id="ARBA00022475"/>
    </source>
</evidence>
<dbReference type="InterPro" id="IPR027379">
    <property type="entry name" value="CLS_N"/>
</dbReference>
<organism evidence="8 9">
    <name type="scientific">Tranquillimonas rosea</name>
    <dbReference type="NCBI Taxonomy" id="641238"/>
    <lineage>
        <taxon>Bacteria</taxon>
        <taxon>Pseudomonadati</taxon>
        <taxon>Pseudomonadota</taxon>
        <taxon>Alphaproteobacteria</taxon>
        <taxon>Rhodobacterales</taxon>
        <taxon>Roseobacteraceae</taxon>
        <taxon>Tranquillimonas</taxon>
    </lineage>
</organism>
<evidence type="ECO:0000259" key="7">
    <source>
        <dbReference type="Pfam" id="PF13396"/>
    </source>
</evidence>
<reference evidence="8 9" key="1">
    <citation type="submission" date="2016-10" db="EMBL/GenBank/DDBJ databases">
        <authorList>
            <person name="de Groot N.N."/>
        </authorList>
    </citation>
    <scope>NUCLEOTIDE SEQUENCE [LARGE SCALE GENOMIC DNA]</scope>
    <source>
        <strain evidence="8 9">DSM 23042</strain>
    </source>
</reference>
<dbReference type="RefSeq" id="WP_092688887.1">
    <property type="nucleotide sequence ID" value="NZ_CBDDGO010000004.1"/>
</dbReference>
<protein>
    <submittedName>
        <fullName evidence="8">Phospholipase_D-nuclease N-terminal</fullName>
    </submittedName>
</protein>
<dbReference type="Pfam" id="PF13396">
    <property type="entry name" value="PLDc_N"/>
    <property type="match status" value="1"/>
</dbReference>
<evidence type="ECO:0000256" key="5">
    <source>
        <dbReference type="ARBA" id="ARBA00023136"/>
    </source>
</evidence>
<keyword evidence="2" id="KW-1003">Cell membrane</keyword>
<keyword evidence="9" id="KW-1185">Reference proteome</keyword>
<proteinExistence type="predicted"/>
<evidence type="ECO:0000256" key="1">
    <source>
        <dbReference type="ARBA" id="ARBA00004651"/>
    </source>
</evidence>
<keyword evidence="3 6" id="KW-0812">Transmembrane</keyword>
<dbReference type="Proteomes" id="UP000198885">
    <property type="component" value="Unassembled WGS sequence"/>
</dbReference>
<accession>A0A1H9REY5</accession>
<dbReference type="EMBL" id="FOGU01000002">
    <property type="protein sequence ID" value="SER71187.1"/>
    <property type="molecule type" value="Genomic_DNA"/>
</dbReference>
<gene>
    <name evidence="8" type="ORF">SAMN04490244_102243</name>
</gene>
<feature type="transmembrane region" description="Helical" evidence="6">
    <location>
        <begin position="6"/>
        <end position="22"/>
    </location>
</feature>
<evidence type="ECO:0000256" key="6">
    <source>
        <dbReference type="SAM" id="Phobius"/>
    </source>
</evidence>
<feature type="domain" description="Cardiolipin synthase N-terminal" evidence="7">
    <location>
        <begin position="12"/>
        <end position="54"/>
    </location>
</feature>
<dbReference type="GO" id="GO:0005886">
    <property type="term" value="C:plasma membrane"/>
    <property type="evidence" value="ECO:0007669"/>
    <property type="project" value="UniProtKB-SubCell"/>
</dbReference>
<evidence type="ECO:0000313" key="8">
    <source>
        <dbReference type="EMBL" id="SER71187.1"/>
    </source>
</evidence>
<comment type="subcellular location">
    <subcellularLocation>
        <location evidence="1">Cell membrane</location>
        <topology evidence="1">Multi-pass membrane protein</topology>
    </subcellularLocation>
</comment>
<sequence length="61" mass="6566">MEYGLFGLIIFILDIYALYKIITSGASTGAKILWSLLVLILPLVGLIIWFFAGPKGGGHGI</sequence>